<evidence type="ECO:0000313" key="11">
    <source>
        <dbReference type="Proteomes" id="UP000007014"/>
    </source>
</evidence>
<reference evidence="10 11" key="1">
    <citation type="journal article" date="2004" name="Nature">
        <title>Genome sequence of the ultrasmall unicellular red alga Cyanidioschyzon merolae 10D.</title>
        <authorList>
            <person name="Matsuzaki M."/>
            <person name="Misumi O."/>
            <person name="Shin-i T."/>
            <person name="Maruyama S."/>
            <person name="Takahara M."/>
            <person name="Miyagishima S."/>
            <person name="Mori T."/>
            <person name="Nishida K."/>
            <person name="Yagisawa F."/>
            <person name="Nishida K."/>
            <person name="Yoshida Y."/>
            <person name="Nishimura Y."/>
            <person name="Nakao S."/>
            <person name="Kobayashi T."/>
            <person name="Momoyama Y."/>
            <person name="Higashiyama T."/>
            <person name="Minoda A."/>
            <person name="Sano M."/>
            <person name="Nomoto H."/>
            <person name="Oishi K."/>
            <person name="Hayashi H."/>
            <person name="Ohta F."/>
            <person name="Nishizaka S."/>
            <person name="Haga S."/>
            <person name="Miura S."/>
            <person name="Morishita T."/>
            <person name="Kabeya Y."/>
            <person name="Terasawa K."/>
            <person name="Suzuki Y."/>
            <person name="Ishii Y."/>
            <person name="Asakawa S."/>
            <person name="Takano H."/>
            <person name="Ohta N."/>
            <person name="Kuroiwa H."/>
            <person name="Tanaka K."/>
            <person name="Shimizu N."/>
            <person name="Sugano S."/>
            <person name="Sato N."/>
            <person name="Nozaki H."/>
            <person name="Ogasawara N."/>
            <person name="Kohara Y."/>
            <person name="Kuroiwa T."/>
        </authorList>
    </citation>
    <scope>NUCLEOTIDE SEQUENCE [LARGE SCALE GENOMIC DNA]</scope>
    <source>
        <strain evidence="10 11">10D</strain>
    </source>
</reference>
<name>M1USA6_CYAM1</name>
<dbReference type="Gramene" id="CMK189CT">
    <property type="protein sequence ID" value="CMK189CT"/>
    <property type="gene ID" value="CMK189C"/>
</dbReference>
<comment type="subcellular location">
    <subcellularLocation>
        <location evidence="2">Cell membrane</location>
        <topology evidence="2">Multi-pass membrane protein</topology>
    </subcellularLocation>
</comment>
<dbReference type="InterPro" id="IPR003691">
    <property type="entry name" value="FluC"/>
</dbReference>
<keyword evidence="6 9" id="KW-0472">Membrane</keyword>
<feature type="transmembrane region" description="Helical" evidence="9">
    <location>
        <begin position="367"/>
        <end position="390"/>
    </location>
</feature>
<evidence type="ECO:0000256" key="9">
    <source>
        <dbReference type="SAM" id="Phobius"/>
    </source>
</evidence>
<feature type="transmembrane region" description="Helical" evidence="9">
    <location>
        <begin position="432"/>
        <end position="452"/>
    </location>
</feature>
<dbReference type="PANTHER" id="PTHR28259:SF1">
    <property type="entry name" value="FLUORIDE EXPORT PROTEIN 1-RELATED"/>
    <property type="match status" value="1"/>
</dbReference>
<evidence type="ECO:0000256" key="1">
    <source>
        <dbReference type="ARBA" id="ARBA00002598"/>
    </source>
</evidence>
<evidence type="ECO:0000256" key="3">
    <source>
        <dbReference type="ARBA" id="ARBA00022475"/>
    </source>
</evidence>
<feature type="transmembrane region" description="Helical" evidence="9">
    <location>
        <begin position="308"/>
        <end position="327"/>
    </location>
</feature>
<organism evidence="10 11">
    <name type="scientific">Cyanidioschyzon merolae (strain NIES-3377 / 10D)</name>
    <name type="common">Unicellular red alga</name>
    <dbReference type="NCBI Taxonomy" id="280699"/>
    <lineage>
        <taxon>Eukaryota</taxon>
        <taxon>Rhodophyta</taxon>
        <taxon>Bangiophyceae</taxon>
        <taxon>Cyanidiales</taxon>
        <taxon>Cyanidiaceae</taxon>
        <taxon>Cyanidioschyzon</taxon>
    </lineage>
</organism>
<dbReference type="KEGG" id="cme:CYME_CMK189C"/>
<feature type="transmembrane region" description="Helical" evidence="9">
    <location>
        <begin position="201"/>
        <end position="223"/>
    </location>
</feature>
<dbReference type="HOGENOM" id="CLU_030507_3_0_1"/>
<dbReference type="OrthoDB" id="5330at2759"/>
<dbReference type="GeneID" id="16994317"/>
<dbReference type="STRING" id="280699.M1USA6"/>
<dbReference type="Pfam" id="PF02537">
    <property type="entry name" value="CRCB"/>
    <property type="match status" value="2"/>
</dbReference>
<comment type="catalytic activity">
    <reaction evidence="8">
        <text>fluoride(in) = fluoride(out)</text>
        <dbReference type="Rhea" id="RHEA:76159"/>
        <dbReference type="ChEBI" id="CHEBI:17051"/>
    </reaction>
    <physiologicalReaction direction="left-to-right" evidence="8">
        <dbReference type="Rhea" id="RHEA:76160"/>
    </physiologicalReaction>
</comment>
<dbReference type="RefSeq" id="XP_005536592.1">
    <property type="nucleotide sequence ID" value="XM_005536535.1"/>
</dbReference>
<keyword evidence="4 9" id="KW-0812">Transmembrane</keyword>
<dbReference type="PANTHER" id="PTHR28259">
    <property type="entry name" value="FLUORIDE EXPORT PROTEIN 1-RELATED"/>
    <property type="match status" value="1"/>
</dbReference>
<feature type="transmembrane region" description="Helical" evidence="9">
    <location>
        <begin position="339"/>
        <end position="355"/>
    </location>
</feature>
<comment type="function">
    <text evidence="1">Fluoride channel required for the rapid expulsion of cytoplasmic fluoride.</text>
</comment>
<protein>
    <recommendedName>
        <fullName evidence="12">Fluoride ion transporter CrcB</fullName>
    </recommendedName>
</protein>
<accession>M1USA6</accession>
<dbReference type="AlphaFoldDB" id="M1USA6"/>
<evidence type="ECO:0000256" key="8">
    <source>
        <dbReference type="ARBA" id="ARBA00035585"/>
    </source>
</evidence>
<dbReference type="eggNOG" id="ENOG502QT5F">
    <property type="taxonomic scope" value="Eukaryota"/>
</dbReference>
<keyword evidence="5 9" id="KW-1133">Transmembrane helix</keyword>
<dbReference type="EMBL" id="AP006493">
    <property type="protein sequence ID" value="BAM80556.1"/>
    <property type="molecule type" value="Genomic_DNA"/>
</dbReference>
<evidence type="ECO:0000256" key="5">
    <source>
        <dbReference type="ARBA" id="ARBA00022989"/>
    </source>
</evidence>
<keyword evidence="3" id="KW-1003">Cell membrane</keyword>
<feature type="transmembrane region" description="Helical" evidence="9">
    <location>
        <begin position="396"/>
        <end position="420"/>
    </location>
</feature>
<dbReference type="OMA" id="LQSYGFW"/>
<gene>
    <name evidence="10" type="ORF">CYME_CMK189C</name>
</gene>
<evidence type="ECO:0000313" key="10">
    <source>
        <dbReference type="EMBL" id="BAM80556.1"/>
    </source>
</evidence>
<proteinExistence type="inferred from homology"/>
<evidence type="ECO:0000256" key="2">
    <source>
        <dbReference type="ARBA" id="ARBA00004651"/>
    </source>
</evidence>
<keyword evidence="11" id="KW-1185">Reference proteome</keyword>
<reference evidence="10 11" key="2">
    <citation type="journal article" date="2007" name="BMC Biol.">
        <title>A 100%-complete sequence reveals unusually simple genomic features in the hot-spring red alga Cyanidioschyzon merolae.</title>
        <authorList>
            <person name="Nozaki H."/>
            <person name="Takano H."/>
            <person name="Misumi O."/>
            <person name="Terasawa K."/>
            <person name="Matsuzaki M."/>
            <person name="Maruyama S."/>
            <person name="Nishida K."/>
            <person name="Yagisawa F."/>
            <person name="Yoshida Y."/>
            <person name="Fujiwara T."/>
            <person name="Takio S."/>
            <person name="Tamura K."/>
            <person name="Chung S.J."/>
            <person name="Nakamura S."/>
            <person name="Kuroiwa H."/>
            <person name="Tanaka K."/>
            <person name="Sato N."/>
            <person name="Kuroiwa T."/>
        </authorList>
    </citation>
    <scope>NUCLEOTIDE SEQUENCE [LARGE SCALE GENOMIC DNA]</scope>
    <source>
        <strain evidence="10 11">10D</strain>
    </source>
</reference>
<sequence>MTPDESGPASLERVFAEKSFLRAFPVAPDELGAVDSNGLSNLENGLVGPEGDEGGAPSPRVSLAKRVSTQQNVASRAEVHNPYNTGFLGSKFAFLLNDVFHMALFGIGGTLARTGLDLVFGPSVGAVTSEYSAVFKVLPPNALGSFLIGFLIGSDDAFQPHMPYIHTGLATGLCGSLTTFSSWNQQLVAMFARGKSPSNQWLRALFALVIGLEIPIFSFTLGLHTERSIRFFLISHVYARRDEELAQLYLRYRELRSRARQPRRSLSAVDEVARAAAALTGGHDRWGRRRPKIPIGSHEDIAYHRRRFYAFVICGVLSAILLTLAAVGVGLDPDQTRKSYWMACIFAPFGVILRWQLSVHLNGRHPWLPLGTLAANVLACCFDAVADGVLLRVSSFWVVVMMKAFVLGFNGCLSTVSTFVGELYRERNIEYAYAYAGISVTICLTLGLAIYGPQYWTR</sequence>
<dbReference type="GO" id="GO:1903425">
    <property type="term" value="F:fluoride transmembrane transporter activity"/>
    <property type="evidence" value="ECO:0007669"/>
    <property type="project" value="TreeGrafter"/>
</dbReference>
<comment type="similarity">
    <text evidence="7">Belongs to the fluoride channel Fluc/FEX (TC 1.A.43) family.</text>
</comment>
<evidence type="ECO:0000256" key="7">
    <source>
        <dbReference type="ARBA" id="ARBA00035120"/>
    </source>
</evidence>
<dbReference type="GO" id="GO:0005886">
    <property type="term" value="C:plasma membrane"/>
    <property type="evidence" value="ECO:0007669"/>
    <property type="project" value="UniProtKB-SubCell"/>
</dbReference>
<dbReference type="Proteomes" id="UP000007014">
    <property type="component" value="Chromosome 11"/>
</dbReference>
<evidence type="ECO:0008006" key="12">
    <source>
        <dbReference type="Google" id="ProtNLM"/>
    </source>
</evidence>
<evidence type="ECO:0000256" key="6">
    <source>
        <dbReference type="ARBA" id="ARBA00023136"/>
    </source>
</evidence>
<evidence type="ECO:0000256" key="4">
    <source>
        <dbReference type="ARBA" id="ARBA00022692"/>
    </source>
</evidence>